<dbReference type="EMBL" id="CAJOBG010000264">
    <property type="protein sequence ID" value="CAF3788175.1"/>
    <property type="molecule type" value="Genomic_DNA"/>
</dbReference>
<dbReference type="Gene3D" id="3.30.420.10">
    <property type="entry name" value="Ribonuclease H-like superfamily/Ribonuclease H"/>
    <property type="match status" value="1"/>
</dbReference>
<dbReference type="Proteomes" id="UP000663842">
    <property type="component" value="Unassembled WGS sequence"/>
</dbReference>
<protein>
    <submittedName>
        <fullName evidence="1">Uncharacterized protein</fullName>
    </submittedName>
</protein>
<dbReference type="InterPro" id="IPR036397">
    <property type="entry name" value="RNaseH_sf"/>
</dbReference>
<dbReference type="Proteomes" id="UP000663866">
    <property type="component" value="Unassembled WGS sequence"/>
</dbReference>
<accession>A0A819APX0</accession>
<dbReference type="EMBL" id="CAJOBF010004158">
    <property type="protein sequence ID" value="CAF4126569.1"/>
    <property type="molecule type" value="Genomic_DNA"/>
</dbReference>
<organism evidence="1 3">
    <name type="scientific">Rotaria magnacalcarata</name>
    <dbReference type="NCBI Taxonomy" id="392030"/>
    <lineage>
        <taxon>Eukaryota</taxon>
        <taxon>Metazoa</taxon>
        <taxon>Spiralia</taxon>
        <taxon>Gnathifera</taxon>
        <taxon>Rotifera</taxon>
        <taxon>Eurotatoria</taxon>
        <taxon>Bdelloidea</taxon>
        <taxon>Philodinida</taxon>
        <taxon>Philodinidae</taxon>
        <taxon>Rotaria</taxon>
    </lineage>
</organism>
<keyword evidence="3" id="KW-1185">Reference proteome</keyword>
<reference evidence="1" key="1">
    <citation type="submission" date="2021-02" db="EMBL/GenBank/DDBJ databases">
        <authorList>
            <person name="Nowell W R."/>
        </authorList>
    </citation>
    <scope>NUCLEOTIDE SEQUENCE</scope>
</reference>
<evidence type="ECO:0000313" key="2">
    <source>
        <dbReference type="EMBL" id="CAF4126569.1"/>
    </source>
</evidence>
<name>A0A819APX0_9BILA</name>
<gene>
    <name evidence="1" type="ORF">OVN521_LOCUS3146</name>
    <name evidence="2" type="ORF">UXM345_LOCUS23736</name>
</gene>
<evidence type="ECO:0000313" key="1">
    <source>
        <dbReference type="EMBL" id="CAF3788175.1"/>
    </source>
</evidence>
<comment type="caution">
    <text evidence="1">The sequence shown here is derived from an EMBL/GenBank/DDBJ whole genome shotgun (WGS) entry which is preliminary data.</text>
</comment>
<dbReference type="GO" id="GO:0003676">
    <property type="term" value="F:nucleic acid binding"/>
    <property type="evidence" value="ECO:0007669"/>
    <property type="project" value="InterPro"/>
</dbReference>
<proteinExistence type="predicted"/>
<sequence>MKSKDLQKLVLSKYENGDSTSKIFNDLNGSVSYHTIRRWCKMIRERGSIDLSHPPGRPPIVRTKVMIRKLSKRRFFKNSFFDEKIFDLNGMYNTQNDRVWTINREEADKNGGVKQRQKFPERVMVWLGVCSRGVTLLVILDEGTVNHQRYIDEVLPVAWEYPNKMFGD</sequence>
<dbReference type="AlphaFoldDB" id="A0A819APX0"/>
<evidence type="ECO:0000313" key="3">
    <source>
        <dbReference type="Proteomes" id="UP000663866"/>
    </source>
</evidence>